<keyword evidence="4" id="KW-0560">Oxidoreductase</keyword>
<evidence type="ECO:0000256" key="4">
    <source>
        <dbReference type="ARBA" id="ARBA00023002"/>
    </source>
</evidence>
<dbReference type="GO" id="GO:0004601">
    <property type="term" value="F:peroxidase activity"/>
    <property type="evidence" value="ECO:0007669"/>
    <property type="project" value="UniProtKB-KW"/>
</dbReference>
<organism evidence="7 8">
    <name type="scientific">Amycolatopsis methanolica 239</name>
    <dbReference type="NCBI Taxonomy" id="1068978"/>
    <lineage>
        <taxon>Bacteria</taxon>
        <taxon>Bacillati</taxon>
        <taxon>Actinomycetota</taxon>
        <taxon>Actinomycetes</taxon>
        <taxon>Pseudonocardiales</taxon>
        <taxon>Pseudonocardiaceae</taxon>
        <taxon>Amycolatopsis</taxon>
        <taxon>Amycolatopsis methanolica group</taxon>
    </lineage>
</organism>
<comment type="cofactor">
    <cofactor evidence="1">
        <name>heme b</name>
        <dbReference type="ChEBI" id="CHEBI:60344"/>
    </cofactor>
</comment>
<dbReference type="RefSeq" id="WP_017988017.1">
    <property type="nucleotide sequence ID" value="NZ_AQUL01000002.1"/>
</dbReference>
<keyword evidence="3" id="KW-0479">Metal-binding</keyword>
<dbReference type="PROSITE" id="PS51404">
    <property type="entry name" value="DYP_PEROXIDASE"/>
    <property type="match status" value="1"/>
</dbReference>
<reference evidence="7 8" key="1">
    <citation type="submission" date="2014-07" db="EMBL/GenBank/DDBJ databases">
        <title>Whole Genome Sequence of the Amycolatopsis methanolica 239.</title>
        <authorList>
            <person name="Tang B."/>
        </authorList>
    </citation>
    <scope>NUCLEOTIDE SEQUENCE [LARGE SCALE GENOMIC DNA]</scope>
    <source>
        <strain evidence="7 8">239</strain>
    </source>
</reference>
<accession>A0A076MW75</accession>
<dbReference type="InterPro" id="IPR006314">
    <property type="entry name" value="Dyp_peroxidase"/>
</dbReference>
<dbReference type="KEGG" id="amq:AMETH_2928"/>
<evidence type="ECO:0000256" key="3">
    <source>
        <dbReference type="ARBA" id="ARBA00022723"/>
    </source>
</evidence>
<evidence type="ECO:0000313" key="8">
    <source>
        <dbReference type="Proteomes" id="UP000062973"/>
    </source>
</evidence>
<name>A0A076MW75_AMYME</name>
<dbReference type="InterPro" id="IPR011008">
    <property type="entry name" value="Dimeric_a/b-barrel"/>
</dbReference>
<evidence type="ECO:0000313" key="7">
    <source>
        <dbReference type="EMBL" id="AIJ23020.1"/>
    </source>
</evidence>
<dbReference type="STRING" id="1068978.AMETH_2928"/>
<dbReference type="AlphaFoldDB" id="A0A076MW75"/>
<dbReference type="eggNOG" id="COG2837">
    <property type="taxonomic scope" value="Bacteria"/>
</dbReference>
<dbReference type="GO" id="GO:0046872">
    <property type="term" value="F:metal ion binding"/>
    <property type="evidence" value="ECO:0007669"/>
    <property type="project" value="UniProtKB-KW"/>
</dbReference>
<gene>
    <name evidence="7" type="ORF">AMETH_2928</name>
</gene>
<evidence type="ECO:0000256" key="2">
    <source>
        <dbReference type="ARBA" id="ARBA00022559"/>
    </source>
</evidence>
<keyword evidence="2 7" id="KW-0575">Peroxidase</keyword>
<dbReference type="Proteomes" id="UP000062973">
    <property type="component" value="Chromosome"/>
</dbReference>
<evidence type="ECO:0000256" key="1">
    <source>
        <dbReference type="ARBA" id="ARBA00001970"/>
    </source>
</evidence>
<evidence type="ECO:0000256" key="6">
    <source>
        <dbReference type="ARBA" id="ARBA00025737"/>
    </source>
</evidence>
<dbReference type="PATRIC" id="fig|1068978.7.peg.3125"/>
<protein>
    <submittedName>
        <fullName evidence="7">Peroxidase</fullName>
    </submittedName>
</protein>
<dbReference type="GO" id="GO:0020037">
    <property type="term" value="F:heme binding"/>
    <property type="evidence" value="ECO:0007669"/>
    <property type="project" value="InterPro"/>
</dbReference>
<comment type="similarity">
    <text evidence="6">Belongs to the DyP-type peroxidase family.</text>
</comment>
<keyword evidence="5" id="KW-0408">Iron</keyword>
<sequence>MTLDFSDTQGLLVRGYGGLRHATFLVFAVTDERAARATLRNLAGQVSTAAAKPAETAVNVALTAAGMRALGVPAAVVDSFSAPFAEGMTTEHRSRLLGDSGDADPRRWAWGGPSTAPVHLLVLVYAATVTELRRREAQIKRESEGLSLTVALPTDELTTTEPFGFRDGLSQPKLSGLGEEAVPGDVELGEFVLGYRNAYGRLTERPLLPADADPRGLLPRTPDGAADLGRNGSYLVFRQLRQDVDGFWAHLRERAGGEQPARRLAAKMVGRWPSGAPLVLAPERDEPALAEQGFAYQAEDPHGLSCPLGAHVRRANPRDSLDPDPGSAKSVAVNNRHRLLRRGRSYTIARADGSGPDERGLHFLCLSANLARQYEFVQHTWVNSPVFDGLHDDADPLVAPKNGRGALFTEQATPVRRRHGGLPSFVRVRGGAYCFLPGVAALRYLAA</sequence>
<dbReference type="PANTHER" id="PTHR30521:SF5">
    <property type="entry name" value="BLR4509 PROTEIN"/>
    <property type="match status" value="1"/>
</dbReference>
<dbReference type="HOGENOM" id="CLU_015125_2_1_11"/>
<keyword evidence="8" id="KW-1185">Reference proteome</keyword>
<evidence type="ECO:0000256" key="5">
    <source>
        <dbReference type="ARBA" id="ARBA00023004"/>
    </source>
</evidence>
<dbReference type="EMBL" id="CP009110">
    <property type="protein sequence ID" value="AIJ23020.1"/>
    <property type="molecule type" value="Genomic_DNA"/>
</dbReference>
<dbReference type="SUPFAM" id="SSF54909">
    <property type="entry name" value="Dimeric alpha+beta barrel"/>
    <property type="match status" value="1"/>
</dbReference>
<dbReference type="GO" id="GO:0005829">
    <property type="term" value="C:cytosol"/>
    <property type="evidence" value="ECO:0007669"/>
    <property type="project" value="TreeGrafter"/>
</dbReference>
<dbReference type="OrthoDB" id="236246at2"/>
<proteinExistence type="inferred from homology"/>
<dbReference type="PANTHER" id="PTHR30521">
    <property type="entry name" value="DEFERROCHELATASE/PEROXIDASE"/>
    <property type="match status" value="1"/>
</dbReference>